<dbReference type="RefSeq" id="WP_100985793.1">
    <property type="nucleotide sequence ID" value="NZ_CP025096.1"/>
</dbReference>
<gene>
    <name evidence="2" type="ORF">CWM47_00140</name>
</gene>
<dbReference type="InterPro" id="IPR028939">
    <property type="entry name" value="P5C_Rdtase_cat_N"/>
</dbReference>
<protein>
    <recommendedName>
        <fullName evidence="1">Pyrroline-5-carboxylate reductase catalytic N-terminal domain-containing protein</fullName>
    </recommendedName>
</protein>
<evidence type="ECO:0000313" key="3">
    <source>
        <dbReference type="Proteomes" id="UP000232883"/>
    </source>
</evidence>
<dbReference type="Gene3D" id="3.40.50.720">
    <property type="entry name" value="NAD(P)-binding Rossmann-like Domain"/>
    <property type="match status" value="1"/>
</dbReference>
<feature type="domain" description="Pyrroline-5-carboxylate reductase catalytic N-terminal" evidence="1">
    <location>
        <begin position="4"/>
        <end position="93"/>
    </location>
</feature>
<proteinExistence type="predicted"/>
<sequence length="147" mass="15873">MTKTIAILGAGNTAGAAIAHELAGAGYILLLMDKQSERCASLRLSLLNDNPLSMIEVATCARESAWEADIVVLALSEQEQAESAQAICEVVTGKRVIWIRDCPDEAPGEQLIAVHHQIELLETMLPHTRIINASLADFRYHAATLLA</sequence>
<dbReference type="SUPFAM" id="SSF51735">
    <property type="entry name" value="NAD(P)-binding Rossmann-fold domains"/>
    <property type="match status" value="1"/>
</dbReference>
<dbReference type="Proteomes" id="UP000232883">
    <property type="component" value="Chromosome"/>
</dbReference>
<dbReference type="InterPro" id="IPR036291">
    <property type="entry name" value="NAD(P)-bd_dom_sf"/>
</dbReference>
<dbReference type="EMBL" id="CP025096">
    <property type="protein sequence ID" value="AUD00367.1"/>
    <property type="molecule type" value="Genomic_DNA"/>
</dbReference>
<dbReference type="AlphaFoldDB" id="A0A2K8YRW7"/>
<organism evidence="2 3">
    <name type="scientific">Spirosoma pollinicola</name>
    <dbReference type="NCBI Taxonomy" id="2057025"/>
    <lineage>
        <taxon>Bacteria</taxon>
        <taxon>Pseudomonadati</taxon>
        <taxon>Bacteroidota</taxon>
        <taxon>Cytophagia</taxon>
        <taxon>Cytophagales</taxon>
        <taxon>Cytophagaceae</taxon>
        <taxon>Spirosoma</taxon>
    </lineage>
</organism>
<dbReference type="OrthoDB" id="1523398at2"/>
<keyword evidence="3" id="KW-1185">Reference proteome</keyword>
<evidence type="ECO:0000259" key="1">
    <source>
        <dbReference type="Pfam" id="PF03807"/>
    </source>
</evidence>
<name>A0A2K8YRW7_9BACT</name>
<accession>A0A2K8YRW7</accession>
<reference evidence="2 3" key="1">
    <citation type="submission" date="2017-11" db="EMBL/GenBank/DDBJ databases">
        <title>Taxonomic description and genome sequences of Spirosoma HA7 sp. nov., isolated from pollen microhabitat of Corylus avellana.</title>
        <authorList>
            <person name="Ambika Manirajan B."/>
            <person name="Suarez C."/>
            <person name="Ratering S."/>
            <person name="Geissler-Plaum R."/>
            <person name="Cardinale M."/>
            <person name="Sylvia S."/>
        </authorList>
    </citation>
    <scope>NUCLEOTIDE SEQUENCE [LARGE SCALE GENOMIC DNA]</scope>
    <source>
        <strain evidence="2 3">HA7</strain>
    </source>
</reference>
<evidence type="ECO:0000313" key="2">
    <source>
        <dbReference type="EMBL" id="AUD00367.1"/>
    </source>
</evidence>
<dbReference type="KEGG" id="spir:CWM47_00140"/>
<dbReference type="Pfam" id="PF03807">
    <property type="entry name" value="F420_oxidored"/>
    <property type="match status" value="1"/>
</dbReference>